<proteinExistence type="predicted"/>
<gene>
    <name evidence="1" type="ORF">AS202_11525</name>
</gene>
<dbReference type="RefSeq" id="WP_006263166.1">
    <property type="nucleotide sequence ID" value="NZ_CP013690.1"/>
</dbReference>
<evidence type="ECO:0000313" key="1">
    <source>
        <dbReference type="EMBL" id="ALU26738.1"/>
    </source>
</evidence>
<dbReference type="EMBL" id="CP013690">
    <property type="protein sequence ID" value="ALU26738.1"/>
    <property type="molecule type" value="Genomic_DNA"/>
</dbReference>
<dbReference type="AlphaFoldDB" id="A0AAI8C5X0"/>
<sequence length="179" mass="19552">MKNKIFFSYILFCVGIIPLSAWSQQVNIGSKDYFLSPSSILEFPDDDTRGIVLPKINSALATSAVEGTLIYDVVDKKIKYSNGINQWVDLSINTGEVNIIAQDKLTEIASANILIGNDPSVAIDGVLVLDSPSKALVLPRVESPHLNIVSPPTGTIVYDTKSNMMCVFNGKEWAFWAAE</sequence>
<accession>A0AAI8C5X0</accession>
<dbReference type="Proteomes" id="UP000069030">
    <property type="component" value="Chromosome"/>
</dbReference>
<dbReference type="KEGG" id="mod:AS202_11525"/>
<organism evidence="1 2">
    <name type="scientific">Myroides odoratimimus</name>
    <dbReference type="NCBI Taxonomy" id="76832"/>
    <lineage>
        <taxon>Bacteria</taxon>
        <taxon>Pseudomonadati</taxon>
        <taxon>Bacteroidota</taxon>
        <taxon>Flavobacteriia</taxon>
        <taxon>Flavobacteriales</taxon>
        <taxon>Flavobacteriaceae</taxon>
        <taxon>Myroides</taxon>
    </lineage>
</organism>
<protein>
    <submittedName>
        <fullName evidence="1">Uncharacterized protein</fullName>
    </submittedName>
</protein>
<reference evidence="1 2" key="1">
    <citation type="journal article" date="2016" name="J. Zhejiang Univ. Sci. B">
        <title>Antibiotic resistance mechanisms of Myroides sp.</title>
        <authorList>
            <person name="Hu S."/>
            <person name="Yuan S."/>
            <person name="Qu H."/>
            <person name="Jiang T."/>
            <person name="Zhou Y."/>
            <person name="Wang M."/>
            <person name="Ming D."/>
        </authorList>
    </citation>
    <scope>NUCLEOTIDE SEQUENCE [LARGE SCALE GENOMIC DNA]</scope>
    <source>
        <strain evidence="1 2">PR63039</strain>
    </source>
</reference>
<name>A0AAI8C5X0_9FLAO</name>
<evidence type="ECO:0000313" key="2">
    <source>
        <dbReference type="Proteomes" id="UP000069030"/>
    </source>
</evidence>